<dbReference type="Pfam" id="PF00194">
    <property type="entry name" value="Carb_anhydrase"/>
    <property type="match status" value="1"/>
</dbReference>
<dbReference type="InterPro" id="IPR041891">
    <property type="entry name" value="Alpha_CA_prokaryot-like"/>
</dbReference>
<protein>
    <recommendedName>
        <fullName evidence="5 10">Carbonic anhydrase</fullName>
        <ecNumber evidence="5 10">4.2.1.1</ecNumber>
    </recommendedName>
</protein>
<evidence type="ECO:0000256" key="5">
    <source>
        <dbReference type="ARBA" id="ARBA00012925"/>
    </source>
</evidence>
<keyword evidence="10" id="KW-0732">Signal</keyword>
<gene>
    <name evidence="12" type="ORF">FNV43_RR15565</name>
</gene>
<dbReference type="GO" id="GO:0006730">
    <property type="term" value="P:one-carbon metabolic process"/>
    <property type="evidence" value="ECO:0007669"/>
    <property type="project" value="TreeGrafter"/>
</dbReference>
<comment type="function">
    <text evidence="2 10">Reversible hydration of carbon dioxide.</text>
</comment>
<dbReference type="OrthoDB" id="429145at2759"/>
<comment type="cofactor">
    <cofactor evidence="1 10">
        <name>Zn(2+)</name>
        <dbReference type="ChEBI" id="CHEBI:29105"/>
    </cofactor>
</comment>
<keyword evidence="6 10" id="KW-0479">Metal-binding</keyword>
<evidence type="ECO:0000313" key="12">
    <source>
        <dbReference type="EMBL" id="KAF3441650.1"/>
    </source>
</evidence>
<dbReference type="InterPro" id="IPR018338">
    <property type="entry name" value="Carbonic_anhydrase_a-class_CS"/>
</dbReference>
<evidence type="ECO:0000313" key="13">
    <source>
        <dbReference type="Proteomes" id="UP000796880"/>
    </source>
</evidence>
<dbReference type="Gene3D" id="3.10.200.10">
    <property type="entry name" value="Alpha carbonic anhydrase"/>
    <property type="match status" value="1"/>
</dbReference>
<evidence type="ECO:0000256" key="1">
    <source>
        <dbReference type="ARBA" id="ARBA00001947"/>
    </source>
</evidence>
<dbReference type="AlphaFoldDB" id="A0A8K0E208"/>
<accession>A0A8K0E208</accession>
<dbReference type="PANTHER" id="PTHR18952">
    <property type="entry name" value="CARBONIC ANHYDRASE"/>
    <property type="match status" value="1"/>
</dbReference>
<dbReference type="PROSITE" id="PS00162">
    <property type="entry name" value="ALPHA_CA_1"/>
    <property type="match status" value="1"/>
</dbReference>
<evidence type="ECO:0000256" key="8">
    <source>
        <dbReference type="ARBA" id="ARBA00023239"/>
    </source>
</evidence>
<evidence type="ECO:0000259" key="11">
    <source>
        <dbReference type="PROSITE" id="PS51144"/>
    </source>
</evidence>
<keyword evidence="7 10" id="KW-0862">Zinc</keyword>
<dbReference type="SUPFAM" id="SSF51069">
    <property type="entry name" value="Carbonic anhydrase"/>
    <property type="match status" value="1"/>
</dbReference>
<organism evidence="12 13">
    <name type="scientific">Rhamnella rubrinervis</name>
    <dbReference type="NCBI Taxonomy" id="2594499"/>
    <lineage>
        <taxon>Eukaryota</taxon>
        <taxon>Viridiplantae</taxon>
        <taxon>Streptophyta</taxon>
        <taxon>Embryophyta</taxon>
        <taxon>Tracheophyta</taxon>
        <taxon>Spermatophyta</taxon>
        <taxon>Magnoliopsida</taxon>
        <taxon>eudicotyledons</taxon>
        <taxon>Gunneridae</taxon>
        <taxon>Pentapetalae</taxon>
        <taxon>rosids</taxon>
        <taxon>fabids</taxon>
        <taxon>Rosales</taxon>
        <taxon>Rhamnaceae</taxon>
        <taxon>rhamnoid group</taxon>
        <taxon>Rhamneae</taxon>
        <taxon>Rhamnella</taxon>
    </lineage>
</organism>
<dbReference type="EC" id="4.2.1.1" evidence="5 10"/>
<keyword evidence="8 10" id="KW-0456">Lyase</keyword>
<dbReference type="PROSITE" id="PS51144">
    <property type="entry name" value="ALPHA_CA_2"/>
    <property type="match status" value="1"/>
</dbReference>
<dbReference type="CDD" id="cd03124">
    <property type="entry name" value="alpha_CA_prokaryotic_like"/>
    <property type="match status" value="1"/>
</dbReference>
<dbReference type="GO" id="GO:0008270">
    <property type="term" value="F:zinc ion binding"/>
    <property type="evidence" value="ECO:0007669"/>
    <property type="project" value="UniProtKB-UniRule"/>
</dbReference>
<evidence type="ECO:0000256" key="7">
    <source>
        <dbReference type="ARBA" id="ARBA00022833"/>
    </source>
</evidence>
<evidence type="ECO:0000256" key="2">
    <source>
        <dbReference type="ARBA" id="ARBA00002904"/>
    </source>
</evidence>
<dbReference type="EMBL" id="VOIH02000007">
    <property type="protein sequence ID" value="KAF3441650.1"/>
    <property type="molecule type" value="Genomic_DNA"/>
</dbReference>
<sequence length="270" mass="29790">MINLKASLSILLLTLLTVGVSTADSNIGPLFGYTGGNNGPEKWGNLNPSYSTCKTGKNQSPVDIVKSQVARSRTFKSLTRIYNPCNATLINNGFNVGIHVESDAGVMVVDGKNYTLEQMHWHSPSEHRLNGVQYPMELHLVHKAGDGSTSVVGILYQYGSPDPFLAKIKDELEELAKETCAENEEAHIGLGTMDLKLLQKQTRKFFRYVGSFTTPPCSEPVVWNVLARVRNVAKDQVEALKAPLSAEYKNNSRPLQPLNGRRVELYAEVD</sequence>
<evidence type="ECO:0000256" key="3">
    <source>
        <dbReference type="ARBA" id="ARBA00004470"/>
    </source>
</evidence>
<dbReference type="PANTHER" id="PTHR18952:SF236">
    <property type="entry name" value="ALPHA CARBONIC ANHYDRASE 1, CHLOROPLASTIC"/>
    <property type="match status" value="1"/>
</dbReference>
<dbReference type="SMART" id="SM01057">
    <property type="entry name" value="Carb_anhydrase"/>
    <property type="match status" value="1"/>
</dbReference>
<name>A0A8K0E208_9ROSA</name>
<feature type="domain" description="Alpha-carbonic anhydrase" evidence="11">
    <location>
        <begin position="29"/>
        <end position="267"/>
    </location>
</feature>
<dbReference type="GO" id="GO:0004089">
    <property type="term" value="F:carbonate dehydratase activity"/>
    <property type="evidence" value="ECO:0007669"/>
    <property type="project" value="UniProtKB-UniRule"/>
</dbReference>
<evidence type="ECO:0000256" key="9">
    <source>
        <dbReference type="ARBA" id="ARBA00048348"/>
    </source>
</evidence>
<feature type="chain" id="PRO_5035488899" description="Carbonic anhydrase" evidence="10">
    <location>
        <begin position="24"/>
        <end position="270"/>
    </location>
</feature>
<feature type="signal peptide" evidence="10">
    <location>
        <begin position="1"/>
        <end position="23"/>
    </location>
</feature>
<dbReference type="InterPro" id="IPR023561">
    <property type="entry name" value="Carbonic_anhydrase_a-class"/>
</dbReference>
<comment type="similarity">
    <text evidence="4">Belongs to the alpha-class carbonic anhydrase family.</text>
</comment>
<evidence type="ECO:0000256" key="4">
    <source>
        <dbReference type="ARBA" id="ARBA00006365"/>
    </source>
</evidence>
<evidence type="ECO:0000256" key="6">
    <source>
        <dbReference type="ARBA" id="ARBA00022723"/>
    </source>
</evidence>
<dbReference type="GO" id="GO:0009570">
    <property type="term" value="C:chloroplast stroma"/>
    <property type="evidence" value="ECO:0007669"/>
    <property type="project" value="UniProtKB-SubCell"/>
</dbReference>
<dbReference type="InterPro" id="IPR036398">
    <property type="entry name" value="CA_dom_sf"/>
</dbReference>
<keyword evidence="13" id="KW-1185">Reference proteome</keyword>
<dbReference type="InterPro" id="IPR001148">
    <property type="entry name" value="CA_dom"/>
</dbReference>
<proteinExistence type="inferred from homology"/>
<evidence type="ECO:0000256" key="10">
    <source>
        <dbReference type="RuleBase" id="RU367011"/>
    </source>
</evidence>
<comment type="caution">
    <text evidence="12">The sequence shown here is derived from an EMBL/GenBank/DDBJ whole genome shotgun (WGS) entry which is preliminary data.</text>
</comment>
<comment type="catalytic activity">
    <reaction evidence="9 10">
        <text>hydrogencarbonate + H(+) = CO2 + H2O</text>
        <dbReference type="Rhea" id="RHEA:10748"/>
        <dbReference type="ChEBI" id="CHEBI:15377"/>
        <dbReference type="ChEBI" id="CHEBI:15378"/>
        <dbReference type="ChEBI" id="CHEBI:16526"/>
        <dbReference type="ChEBI" id="CHEBI:17544"/>
        <dbReference type="EC" id="4.2.1.1"/>
    </reaction>
</comment>
<reference evidence="12" key="1">
    <citation type="submission" date="2020-03" db="EMBL/GenBank/DDBJ databases">
        <title>A high-quality chromosome-level genome assembly of a woody plant with both climbing and erect habits, Rhamnella rubrinervis.</title>
        <authorList>
            <person name="Lu Z."/>
            <person name="Yang Y."/>
            <person name="Zhu X."/>
            <person name="Sun Y."/>
        </authorList>
    </citation>
    <scope>NUCLEOTIDE SEQUENCE</scope>
    <source>
        <strain evidence="12">BYM</strain>
        <tissue evidence="12">Leaf</tissue>
    </source>
</reference>
<comment type="similarity">
    <text evidence="10">Belongs to the alpha-carbonic anhydrase family.</text>
</comment>
<dbReference type="Proteomes" id="UP000796880">
    <property type="component" value="Unassembled WGS sequence"/>
</dbReference>
<comment type="subcellular location">
    <subcellularLocation>
        <location evidence="3">Plastid</location>
        <location evidence="3">Chloroplast stroma</location>
    </subcellularLocation>
</comment>